<proteinExistence type="predicted"/>
<feature type="domain" description="HTH rpiR-type" evidence="4">
    <location>
        <begin position="1"/>
        <end position="77"/>
    </location>
</feature>
<protein>
    <submittedName>
        <fullName evidence="6">MurR/RpiR family transcriptional regulator</fullName>
    </submittedName>
</protein>
<organism evidence="6 7">
    <name type="scientific">Enterocloster bolteae</name>
    <dbReference type="NCBI Taxonomy" id="208479"/>
    <lineage>
        <taxon>Bacteria</taxon>
        <taxon>Bacillati</taxon>
        <taxon>Bacillota</taxon>
        <taxon>Clostridia</taxon>
        <taxon>Lachnospirales</taxon>
        <taxon>Lachnospiraceae</taxon>
        <taxon>Enterocloster</taxon>
    </lineage>
</organism>
<dbReference type="GO" id="GO:0003700">
    <property type="term" value="F:DNA-binding transcription factor activity"/>
    <property type="evidence" value="ECO:0007669"/>
    <property type="project" value="InterPro"/>
</dbReference>
<dbReference type="InterPro" id="IPR035472">
    <property type="entry name" value="RpiR-like_SIS"/>
</dbReference>
<sequence>MNLEYRINESYDRLTANDREVLNRILRNKAQSAGMNSTELAAFCHVSRTTLIRLFKKLGIGGFAEFRLLLKERAGMQELARLDMEEIISNYHRMVDGLREYDYSVILEAIHEAGTIYLYGTGNEQKAIGEEFKRIFLMFGKCCIDLFDYGEVEYASRYFKSGDLFVAISLSGESENGVQVLRFVQCREIKTLSITRWTNNTMARMCRYNLYAGTRMISGGGEPGYEMVAAFYILLDMLSVNYLEYERKGHETGRSVQ</sequence>
<dbReference type="PROSITE" id="PS51071">
    <property type="entry name" value="HTH_RPIR"/>
    <property type="match status" value="1"/>
</dbReference>
<dbReference type="RefSeq" id="WP_003525556.1">
    <property type="nucleotide sequence ID" value="NZ_BAABXO010000001.1"/>
</dbReference>
<keyword evidence="3" id="KW-0804">Transcription</keyword>
<dbReference type="PANTHER" id="PTHR30514">
    <property type="entry name" value="GLUCOKINASE"/>
    <property type="match status" value="1"/>
</dbReference>
<dbReference type="CDD" id="cd05013">
    <property type="entry name" value="SIS_RpiR"/>
    <property type="match status" value="1"/>
</dbReference>
<dbReference type="GO" id="GO:0003677">
    <property type="term" value="F:DNA binding"/>
    <property type="evidence" value="ECO:0007669"/>
    <property type="project" value="UniProtKB-KW"/>
</dbReference>
<dbReference type="InterPro" id="IPR009057">
    <property type="entry name" value="Homeodomain-like_sf"/>
</dbReference>
<reference evidence="6 7" key="1">
    <citation type="submission" date="2018-08" db="EMBL/GenBank/DDBJ databases">
        <title>A genome reference for cultivated species of the human gut microbiota.</title>
        <authorList>
            <person name="Zou Y."/>
            <person name="Xue W."/>
            <person name="Luo G."/>
        </authorList>
    </citation>
    <scope>NUCLEOTIDE SEQUENCE [LARGE SCALE GENOMIC DNA]</scope>
    <source>
        <strain evidence="6 7">AF14-18</strain>
    </source>
</reference>
<dbReference type="Gene3D" id="3.40.50.10490">
    <property type="entry name" value="Glucose-6-phosphate isomerase like protein, domain 1"/>
    <property type="match status" value="1"/>
</dbReference>
<comment type="caution">
    <text evidence="6">The sequence shown here is derived from an EMBL/GenBank/DDBJ whole genome shotgun (WGS) entry which is preliminary data.</text>
</comment>
<dbReference type="Pfam" id="PF01380">
    <property type="entry name" value="SIS"/>
    <property type="match status" value="1"/>
</dbReference>
<name>A0A412Z4C4_9FIRM</name>
<evidence type="ECO:0000259" key="5">
    <source>
        <dbReference type="PROSITE" id="PS51464"/>
    </source>
</evidence>
<evidence type="ECO:0000313" key="7">
    <source>
        <dbReference type="Proteomes" id="UP000284543"/>
    </source>
</evidence>
<evidence type="ECO:0000256" key="2">
    <source>
        <dbReference type="ARBA" id="ARBA00023125"/>
    </source>
</evidence>
<dbReference type="Pfam" id="PF01418">
    <property type="entry name" value="HTH_6"/>
    <property type="match status" value="1"/>
</dbReference>
<accession>A0A412Z4C4</accession>
<dbReference type="GO" id="GO:1901135">
    <property type="term" value="P:carbohydrate derivative metabolic process"/>
    <property type="evidence" value="ECO:0007669"/>
    <property type="project" value="InterPro"/>
</dbReference>
<dbReference type="Gene3D" id="1.10.10.10">
    <property type="entry name" value="Winged helix-like DNA-binding domain superfamily/Winged helix DNA-binding domain"/>
    <property type="match status" value="1"/>
</dbReference>
<feature type="domain" description="SIS" evidence="5">
    <location>
        <begin position="106"/>
        <end position="248"/>
    </location>
</feature>
<evidence type="ECO:0000313" key="6">
    <source>
        <dbReference type="EMBL" id="RGV74823.1"/>
    </source>
</evidence>
<dbReference type="PROSITE" id="PS51464">
    <property type="entry name" value="SIS"/>
    <property type="match status" value="1"/>
</dbReference>
<dbReference type="GeneID" id="57960113"/>
<dbReference type="SUPFAM" id="SSF46689">
    <property type="entry name" value="Homeodomain-like"/>
    <property type="match status" value="1"/>
</dbReference>
<dbReference type="AlphaFoldDB" id="A0A412Z4C4"/>
<keyword evidence="2" id="KW-0238">DNA-binding</keyword>
<dbReference type="GO" id="GO:0097367">
    <property type="term" value="F:carbohydrate derivative binding"/>
    <property type="evidence" value="ECO:0007669"/>
    <property type="project" value="InterPro"/>
</dbReference>
<dbReference type="PANTHER" id="PTHR30514:SF1">
    <property type="entry name" value="HTH-TYPE TRANSCRIPTIONAL REGULATOR HEXR-RELATED"/>
    <property type="match status" value="1"/>
</dbReference>
<dbReference type="Proteomes" id="UP000284543">
    <property type="component" value="Unassembled WGS sequence"/>
</dbReference>
<gene>
    <name evidence="6" type="ORF">DWW02_15930</name>
</gene>
<dbReference type="InterPro" id="IPR047640">
    <property type="entry name" value="RpiR-like"/>
</dbReference>
<keyword evidence="1" id="KW-0805">Transcription regulation</keyword>
<evidence type="ECO:0000256" key="1">
    <source>
        <dbReference type="ARBA" id="ARBA00023015"/>
    </source>
</evidence>
<evidence type="ECO:0000256" key="3">
    <source>
        <dbReference type="ARBA" id="ARBA00023163"/>
    </source>
</evidence>
<dbReference type="InterPro" id="IPR000281">
    <property type="entry name" value="HTH_RpiR"/>
</dbReference>
<dbReference type="SUPFAM" id="SSF53697">
    <property type="entry name" value="SIS domain"/>
    <property type="match status" value="1"/>
</dbReference>
<dbReference type="InterPro" id="IPR036388">
    <property type="entry name" value="WH-like_DNA-bd_sf"/>
</dbReference>
<evidence type="ECO:0000259" key="4">
    <source>
        <dbReference type="PROSITE" id="PS51071"/>
    </source>
</evidence>
<dbReference type="InterPro" id="IPR001347">
    <property type="entry name" value="SIS_dom"/>
</dbReference>
<dbReference type="EMBL" id="QRZM01000006">
    <property type="protein sequence ID" value="RGV74823.1"/>
    <property type="molecule type" value="Genomic_DNA"/>
</dbReference>
<dbReference type="InterPro" id="IPR046348">
    <property type="entry name" value="SIS_dom_sf"/>
</dbReference>